<protein>
    <submittedName>
        <fullName evidence="1">Uncharacterized protein</fullName>
    </submittedName>
</protein>
<dbReference type="Proteomes" id="UP001235343">
    <property type="component" value="Unassembled WGS sequence"/>
</dbReference>
<evidence type="ECO:0000313" key="1">
    <source>
        <dbReference type="EMBL" id="MDL4842622.1"/>
    </source>
</evidence>
<accession>A0ABT7L9T1</accession>
<keyword evidence="2" id="KW-1185">Reference proteome</keyword>
<gene>
    <name evidence="1" type="ORF">QQS35_19485</name>
</gene>
<comment type="caution">
    <text evidence="1">The sequence shown here is derived from an EMBL/GenBank/DDBJ whole genome shotgun (WGS) entry which is preliminary data.</text>
</comment>
<organism evidence="1 2">
    <name type="scientific">Aquibacillus rhizosphaerae</name>
    <dbReference type="NCBI Taxonomy" id="3051431"/>
    <lineage>
        <taxon>Bacteria</taxon>
        <taxon>Bacillati</taxon>
        <taxon>Bacillota</taxon>
        <taxon>Bacilli</taxon>
        <taxon>Bacillales</taxon>
        <taxon>Bacillaceae</taxon>
        <taxon>Aquibacillus</taxon>
    </lineage>
</organism>
<reference evidence="1 2" key="1">
    <citation type="submission" date="2023-06" db="EMBL/GenBank/DDBJ databases">
        <title>Aquibacillus rhizosphaerae LR5S19.</title>
        <authorList>
            <person name="Sun J.-Q."/>
        </authorList>
    </citation>
    <scope>NUCLEOTIDE SEQUENCE [LARGE SCALE GENOMIC DNA]</scope>
    <source>
        <strain evidence="1 2">LR5S19</strain>
    </source>
</reference>
<proteinExistence type="predicted"/>
<evidence type="ECO:0000313" key="2">
    <source>
        <dbReference type="Proteomes" id="UP001235343"/>
    </source>
</evidence>
<dbReference type="EMBL" id="JASTZU010000060">
    <property type="protein sequence ID" value="MDL4842622.1"/>
    <property type="molecule type" value="Genomic_DNA"/>
</dbReference>
<sequence>MEFAKILPVLLKRFKTTTIAKNETHIGEVRGQIDWGETTKERLARNYKDRTIFSTSESVRS</sequence>
<dbReference type="RefSeq" id="WP_285933910.1">
    <property type="nucleotide sequence ID" value="NZ_JASTZU010000060.1"/>
</dbReference>
<name>A0ABT7L9T1_9BACI</name>